<dbReference type="EMBL" id="JAIZAY010000014">
    <property type="protein sequence ID" value="KAJ8029713.1"/>
    <property type="molecule type" value="Genomic_DNA"/>
</dbReference>
<feature type="transmembrane region" description="Helical" evidence="5">
    <location>
        <begin position="20"/>
        <end position="38"/>
    </location>
</feature>
<feature type="transmembrane region" description="Helical" evidence="5">
    <location>
        <begin position="245"/>
        <end position="263"/>
    </location>
</feature>
<dbReference type="GO" id="GO:0016020">
    <property type="term" value="C:membrane"/>
    <property type="evidence" value="ECO:0007669"/>
    <property type="project" value="UniProtKB-SubCell"/>
</dbReference>
<keyword evidence="3 5" id="KW-1133">Transmembrane helix</keyword>
<dbReference type="PROSITE" id="PS50850">
    <property type="entry name" value="MFS"/>
    <property type="match status" value="1"/>
</dbReference>
<evidence type="ECO:0000256" key="3">
    <source>
        <dbReference type="ARBA" id="ARBA00022989"/>
    </source>
</evidence>
<dbReference type="AlphaFoldDB" id="A0A9Q1H1H8"/>
<keyword evidence="4 5" id="KW-0472">Membrane</keyword>
<accession>A0A9Q1H1H8</accession>
<evidence type="ECO:0000313" key="8">
    <source>
        <dbReference type="Proteomes" id="UP001152320"/>
    </source>
</evidence>
<feature type="transmembrane region" description="Helical" evidence="5">
    <location>
        <begin position="395"/>
        <end position="416"/>
    </location>
</feature>
<comment type="subcellular location">
    <subcellularLocation>
        <location evidence="1">Membrane</location>
        <topology evidence="1">Multi-pass membrane protein</topology>
    </subcellularLocation>
</comment>
<dbReference type="PANTHER" id="PTHR24064">
    <property type="entry name" value="SOLUTE CARRIER FAMILY 22 MEMBER"/>
    <property type="match status" value="1"/>
</dbReference>
<evidence type="ECO:0000313" key="7">
    <source>
        <dbReference type="EMBL" id="KAJ8029713.1"/>
    </source>
</evidence>
<keyword evidence="2 5" id="KW-0812">Transmembrane</keyword>
<evidence type="ECO:0000259" key="6">
    <source>
        <dbReference type="PROSITE" id="PS50850"/>
    </source>
</evidence>
<dbReference type="Gene3D" id="1.20.1250.20">
    <property type="entry name" value="MFS general substrate transporter like domains"/>
    <property type="match status" value="1"/>
</dbReference>
<dbReference type="OrthoDB" id="2544694at2759"/>
<dbReference type="GO" id="GO:0022857">
    <property type="term" value="F:transmembrane transporter activity"/>
    <property type="evidence" value="ECO:0007669"/>
    <property type="project" value="InterPro"/>
</dbReference>
<feature type="domain" description="Major facilitator superfamily (MFS) profile" evidence="6">
    <location>
        <begin position="27"/>
        <end position="418"/>
    </location>
</feature>
<dbReference type="Pfam" id="PF00083">
    <property type="entry name" value="Sugar_tr"/>
    <property type="match status" value="1"/>
</dbReference>
<reference evidence="7" key="1">
    <citation type="submission" date="2021-10" db="EMBL/GenBank/DDBJ databases">
        <title>Tropical sea cucumber genome reveals ecological adaptation and Cuvierian tubules defense mechanism.</title>
        <authorList>
            <person name="Chen T."/>
        </authorList>
    </citation>
    <scope>NUCLEOTIDE SEQUENCE</scope>
    <source>
        <strain evidence="7">Nanhai2018</strain>
        <tissue evidence="7">Muscle</tissue>
    </source>
</reference>
<comment type="caution">
    <text evidence="7">The sequence shown here is derived from an EMBL/GenBank/DDBJ whole genome shotgun (WGS) entry which is preliminary data.</text>
</comment>
<dbReference type="InterPro" id="IPR036259">
    <property type="entry name" value="MFS_trans_sf"/>
</dbReference>
<dbReference type="Proteomes" id="UP001152320">
    <property type="component" value="Chromosome 14"/>
</dbReference>
<feature type="transmembrane region" description="Helical" evidence="5">
    <location>
        <begin position="164"/>
        <end position="189"/>
    </location>
</feature>
<protein>
    <submittedName>
        <fullName evidence="7">Organic cation transporter-like protein</fullName>
    </submittedName>
</protein>
<evidence type="ECO:0000256" key="2">
    <source>
        <dbReference type="ARBA" id="ARBA00022692"/>
    </source>
</evidence>
<sequence length="418" mass="46749">MESSIQSRTIDGALKLVGDFGRLHIGLLLINVVFQFIVPWMTQVLTFTGATSEHYCKTKEGFNRSSSIPIVGGIHNREDVVYSSCERYTDPYYKNDTEACLDGWVYSDDVYGETLVTEWDLVCSREGLTDISQSLMMLGGAVGSVVAGTLAGHIGRRPVIIGSLIIYVICGCSLIFSPNFAVFTLLFTLYGATEPGFWSICHILLMEYLLPDRRALISSWPPLFQSFGAVALSFLAFHIRDWRYLQVALMIPPVLMLSVIWLIPESVRWHVSRNDLVKAEKILQRIASINKKDTSNQILKQTSIDRVADTSAPDDSYTNAAFFIEDKVSEIHTVSAEVSEKRKDKTEEEGKPTFVDLLRPPVLFITLAVCFIRTTYSLVYFGFVLNTGNLAGDPYLNFLIGALLEIPGRLFPIALVKR</sequence>
<gene>
    <name evidence="7" type="ORF">HOLleu_29176</name>
</gene>
<evidence type="ECO:0000256" key="1">
    <source>
        <dbReference type="ARBA" id="ARBA00004141"/>
    </source>
</evidence>
<name>A0A9Q1H1H8_HOLLE</name>
<evidence type="ECO:0000256" key="5">
    <source>
        <dbReference type="SAM" id="Phobius"/>
    </source>
</evidence>
<evidence type="ECO:0000256" key="4">
    <source>
        <dbReference type="ARBA" id="ARBA00023136"/>
    </source>
</evidence>
<dbReference type="InterPro" id="IPR020846">
    <property type="entry name" value="MFS_dom"/>
</dbReference>
<dbReference type="SUPFAM" id="SSF103473">
    <property type="entry name" value="MFS general substrate transporter"/>
    <property type="match status" value="1"/>
</dbReference>
<feature type="transmembrane region" description="Helical" evidence="5">
    <location>
        <begin position="362"/>
        <end position="383"/>
    </location>
</feature>
<feature type="transmembrane region" description="Helical" evidence="5">
    <location>
        <begin position="223"/>
        <end position="239"/>
    </location>
</feature>
<organism evidence="7 8">
    <name type="scientific">Holothuria leucospilota</name>
    <name type="common">Black long sea cucumber</name>
    <name type="synonym">Mertensiothuria leucospilota</name>
    <dbReference type="NCBI Taxonomy" id="206669"/>
    <lineage>
        <taxon>Eukaryota</taxon>
        <taxon>Metazoa</taxon>
        <taxon>Echinodermata</taxon>
        <taxon>Eleutherozoa</taxon>
        <taxon>Echinozoa</taxon>
        <taxon>Holothuroidea</taxon>
        <taxon>Aspidochirotacea</taxon>
        <taxon>Aspidochirotida</taxon>
        <taxon>Holothuriidae</taxon>
        <taxon>Holothuria</taxon>
    </lineage>
</organism>
<feature type="transmembrane region" description="Helical" evidence="5">
    <location>
        <begin position="134"/>
        <end position="152"/>
    </location>
</feature>
<keyword evidence="8" id="KW-1185">Reference proteome</keyword>
<dbReference type="InterPro" id="IPR005828">
    <property type="entry name" value="MFS_sugar_transport-like"/>
</dbReference>
<proteinExistence type="predicted"/>